<dbReference type="Proteomes" id="UP000177010">
    <property type="component" value="Unassembled WGS sequence"/>
</dbReference>
<protein>
    <submittedName>
        <fullName evidence="1">Uncharacterized protein</fullName>
    </submittedName>
</protein>
<reference evidence="1 2" key="1">
    <citation type="submission" date="2016-09" db="EMBL/GenBank/DDBJ databases">
        <title>Genome Sequence of Lactobacillus sunkii Strain CG01.</title>
        <authorList>
            <person name="Poehlein A."/>
            <person name="Gabris C."/>
            <person name="Bengelsdorf F.R."/>
            <person name="Duerre P."/>
            <person name="Daniel R."/>
        </authorList>
    </citation>
    <scope>NUCLEOTIDE SEQUENCE [LARGE SCALE GENOMIC DNA]</scope>
    <source>
        <strain evidence="1 2">CG_D</strain>
    </source>
</reference>
<gene>
    <name evidence="1" type="ORF">LASUN_13420</name>
</gene>
<evidence type="ECO:0000313" key="2">
    <source>
        <dbReference type="Proteomes" id="UP000177010"/>
    </source>
</evidence>
<sequence>MDETNTLDNQDIAKKLDEVAKLLAENTAAIQQSHDRLLKKKDVIALYFGGVNNNTVDVAMHSKDFPKVYLNGKSGRPLYPAKEVEQWIQDHIVYGY</sequence>
<name>A0A1E7XCV2_9LACO</name>
<dbReference type="STRING" id="481719.LASUN_13420"/>
<accession>A0A1E7XCV2</accession>
<comment type="caution">
    <text evidence="1">The sequence shown here is derived from an EMBL/GenBank/DDBJ whole genome shotgun (WGS) entry which is preliminary data.</text>
</comment>
<dbReference type="RefSeq" id="WP_070367863.1">
    <property type="nucleotide sequence ID" value="NZ_JAZHVW010000002.1"/>
</dbReference>
<evidence type="ECO:0000313" key="1">
    <source>
        <dbReference type="EMBL" id="OFA10792.1"/>
    </source>
</evidence>
<dbReference type="EMBL" id="MIQE01000012">
    <property type="protein sequence ID" value="OFA10792.1"/>
    <property type="molecule type" value="Genomic_DNA"/>
</dbReference>
<dbReference type="AlphaFoldDB" id="A0A1E7XCV2"/>
<proteinExistence type="predicted"/>
<organism evidence="1 2">
    <name type="scientific">Lentilactobacillus sunkii</name>
    <dbReference type="NCBI Taxonomy" id="481719"/>
    <lineage>
        <taxon>Bacteria</taxon>
        <taxon>Bacillati</taxon>
        <taxon>Bacillota</taxon>
        <taxon>Bacilli</taxon>
        <taxon>Lactobacillales</taxon>
        <taxon>Lactobacillaceae</taxon>
        <taxon>Lentilactobacillus</taxon>
    </lineage>
</organism>